<sequence>MPSTLYTIAPIVPYTEYLNLSYRPDLQLVVLRWLRDASLAELKVAHQAALELALRHQVTNWFVDVRRRQAVNSNNTRWVADDFLPQAALLLLPRILRVAYLTSPSRQHIIDTTPEMYSTVERAQGTSQPYLLRSFLDEAVAMAWLFEENKRTVPLI</sequence>
<evidence type="ECO:0000313" key="2">
    <source>
        <dbReference type="Proteomes" id="UP000831113"/>
    </source>
</evidence>
<protein>
    <submittedName>
        <fullName evidence="1">Uncharacterized protein</fullName>
    </submittedName>
</protein>
<organism evidence="1 2">
    <name type="scientific">Hymenobacter tibetensis</name>
    <dbReference type="NCBI Taxonomy" id="497967"/>
    <lineage>
        <taxon>Bacteria</taxon>
        <taxon>Pseudomonadati</taxon>
        <taxon>Bacteroidota</taxon>
        <taxon>Cytophagia</taxon>
        <taxon>Cytophagales</taxon>
        <taxon>Hymenobacteraceae</taxon>
        <taxon>Hymenobacter</taxon>
    </lineage>
</organism>
<dbReference type="RefSeq" id="WP_243797505.1">
    <property type="nucleotide sequence ID" value="NZ_CP094669.1"/>
</dbReference>
<dbReference type="EMBL" id="CP094669">
    <property type="protein sequence ID" value="UOG74223.1"/>
    <property type="molecule type" value="Genomic_DNA"/>
</dbReference>
<proteinExistence type="predicted"/>
<name>A0ABY4CVC9_9BACT</name>
<gene>
    <name evidence="1" type="ORF">MTX78_19135</name>
</gene>
<reference evidence="1 2" key="1">
    <citation type="submission" date="2022-03" db="EMBL/GenBank/DDBJ databases">
        <title>Hymenobactersp. isolated from the air.</title>
        <authorList>
            <person name="Won M."/>
            <person name="Kwon S.-W."/>
        </authorList>
    </citation>
    <scope>NUCLEOTIDE SEQUENCE [LARGE SCALE GENOMIC DNA]</scope>
    <source>
        <strain evidence="1 2">KACC 21982</strain>
    </source>
</reference>
<keyword evidence="2" id="KW-1185">Reference proteome</keyword>
<evidence type="ECO:0000313" key="1">
    <source>
        <dbReference type="EMBL" id="UOG74223.1"/>
    </source>
</evidence>
<accession>A0ABY4CVC9</accession>
<dbReference type="Proteomes" id="UP000831113">
    <property type="component" value="Chromosome"/>
</dbReference>